<name>A0A8J2KKK3_9HEXA</name>
<protein>
    <submittedName>
        <fullName evidence="2">Uncharacterized protein</fullName>
    </submittedName>
</protein>
<organism evidence="2 3">
    <name type="scientific">Allacma fusca</name>
    <dbReference type="NCBI Taxonomy" id="39272"/>
    <lineage>
        <taxon>Eukaryota</taxon>
        <taxon>Metazoa</taxon>
        <taxon>Ecdysozoa</taxon>
        <taxon>Arthropoda</taxon>
        <taxon>Hexapoda</taxon>
        <taxon>Collembola</taxon>
        <taxon>Symphypleona</taxon>
        <taxon>Sminthuridae</taxon>
        <taxon>Allacma</taxon>
    </lineage>
</organism>
<dbReference type="Proteomes" id="UP000708208">
    <property type="component" value="Unassembled WGS sequence"/>
</dbReference>
<feature type="region of interest" description="Disordered" evidence="1">
    <location>
        <begin position="45"/>
        <end position="68"/>
    </location>
</feature>
<accession>A0A8J2KKK3</accession>
<reference evidence="2" key="1">
    <citation type="submission" date="2021-06" db="EMBL/GenBank/DDBJ databases">
        <authorList>
            <person name="Hodson N. C."/>
            <person name="Mongue J. A."/>
            <person name="Jaron S. K."/>
        </authorList>
    </citation>
    <scope>NUCLEOTIDE SEQUENCE</scope>
</reference>
<keyword evidence="3" id="KW-1185">Reference proteome</keyword>
<feature type="compositionally biased region" description="Low complexity" evidence="1">
    <location>
        <begin position="52"/>
        <end position="68"/>
    </location>
</feature>
<dbReference type="EMBL" id="CAJVCH010340809">
    <property type="protein sequence ID" value="CAG7815271.1"/>
    <property type="molecule type" value="Genomic_DNA"/>
</dbReference>
<proteinExistence type="predicted"/>
<evidence type="ECO:0000256" key="1">
    <source>
        <dbReference type="SAM" id="MobiDB-lite"/>
    </source>
</evidence>
<evidence type="ECO:0000313" key="2">
    <source>
        <dbReference type="EMBL" id="CAG7815271.1"/>
    </source>
</evidence>
<sequence length="68" mass="7775">TCTMDDTCHDEASVTRDSTTKLSSLYHHRYPLDFVFQRFVDGQHSPHHRLPARLPLLPAQSSSSSNDY</sequence>
<feature type="non-terminal residue" evidence="2">
    <location>
        <position position="1"/>
    </location>
</feature>
<comment type="caution">
    <text evidence="2">The sequence shown here is derived from an EMBL/GenBank/DDBJ whole genome shotgun (WGS) entry which is preliminary data.</text>
</comment>
<dbReference type="AlphaFoldDB" id="A0A8J2KKK3"/>
<evidence type="ECO:0000313" key="3">
    <source>
        <dbReference type="Proteomes" id="UP000708208"/>
    </source>
</evidence>
<gene>
    <name evidence="2" type="ORF">AFUS01_LOCUS25965</name>
</gene>